<proteinExistence type="predicted"/>
<evidence type="ECO:0000259" key="1">
    <source>
        <dbReference type="Pfam" id="PF01610"/>
    </source>
</evidence>
<dbReference type="PANTHER" id="PTHR33498">
    <property type="entry name" value="TRANSPOSASE FOR INSERTION SEQUENCE ELEMENT IS1557"/>
    <property type="match status" value="1"/>
</dbReference>
<dbReference type="InterPro" id="IPR002560">
    <property type="entry name" value="Transposase_DDE"/>
</dbReference>
<dbReference type="RefSeq" id="WP_092105315.1">
    <property type="nucleotide sequence ID" value="NZ_LT629739.1"/>
</dbReference>
<dbReference type="NCBIfam" id="NF033550">
    <property type="entry name" value="transpos_ISL3"/>
    <property type="match status" value="1"/>
</dbReference>
<organism evidence="2 3">
    <name type="scientific">Brevibacterium sandarakinum</name>
    <dbReference type="NCBI Taxonomy" id="629680"/>
    <lineage>
        <taxon>Bacteria</taxon>
        <taxon>Bacillati</taxon>
        <taxon>Actinomycetota</taxon>
        <taxon>Actinomycetes</taxon>
        <taxon>Micrococcales</taxon>
        <taxon>Brevibacteriaceae</taxon>
        <taxon>Brevibacterium</taxon>
    </lineage>
</organism>
<dbReference type="AlphaFoldDB" id="A0A1H1S9U9"/>
<dbReference type="InterPro" id="IPR047951">
    <property type="entry name" value="Transpos_ISL3"/>
</dbReference>
<dbReference type="EMBL" id="LT629739">
    <property type="protein sequence ID" value="SDS44578.1"/>
    <property type="molecule type" value="Genomic_DNA"/>
</dbReference>
<evidence type="ECO:0000313" key="2">
    <source>
        <dbReference type="EMBL" id="SDS44578.1"/>
    </source>
</evidence>
<feature type="domain" description="Transposase IS204/IS1001/IS1096/IS1165 DDE" evidence="1">
    <location>
        <begin position="162"/>
        <end position="410"/>
    </location>
</feature>
<keyword evidence="3" id="KW-1185">Reference proteome</keyword>
<evidence type="ECO:0000313" key="3">
    <source>
        <dbReference type="Proteomes" id="UP000199700"/>
    </source>
</evidence>
<accession>A0A1H1S9U9</accession>
<name>A0A1H1S9U9_BRESA</name>
<dbReference type="Proteomes" id="UP000199700">
    <property type="component" value="Chromosome"/>
</dbReference>
<dbReference type="OrthoDB" id="3255666at2"/>
<dbReference type="PANTHER" id="PTHR33498:SF1">
    <property type="entry name" value="TRANSPOSASE FOR INSERTION SEQUENCE ELEMENT IS1557"/>
    <property type="match status" value="1"/>
</dbReference>
<reference evidence="2" key="1">
    <citation type="submission" date="2016-10" db="EMBL/GenBank/DDBJ databases">
        <authorList>
            <person name="Varghese N."/>
            <person name="Submissions S."/>
        </authorList>
    </citation>
    <scope>NUCLEOTIDE SEQUENCE [LARGE SCALE GENOMIC DNA]</scope>
    <source>
        <strain evidence="2">DSM 22082</strain>
    </source>
</reference>
<dbReference type="STRING" id="629680.SAMN04489751_2035"/>
<dbReference type="Pfam" id="PF01610">
    <property type="entry name" value="DDE_Tnp_ISL3"/>
    <property type="match status" value="1"/>
</dbReference>
<gene>
    <name evidence="2" type="ORF">SAMN04489751_2035</name>
</gene>
<sequence>MYNFTPPCLDTTLSLTGLGLTAIGQHHTGRHLTVLCLLTSQDDSCPDCQQRGLVRATRIRKLIHPPIGLTSVTLAIRIRTFTCSSCHQRWSQTPTRACVGRSKLSRTARLWALKSVVIDKMSIHVIAKNLATSWNTVCTAVLDLGRKLLIADASRLDGVSTIGVDEHCWSHRGVDRWVTVIVDLTSQPARLLDIVPGRSAEAFGDWLRSQPDDFQNGIEHVAMDAFAGYKKAATDALPEATTVMDPFHVVALVGTKLDETRRRLQTEIHGRRGRTGDDLYGIRKTIRTRVGLLTDKQKHRLNSVFAADNHAALVVCWQFYQDTIKAYAASPKKGKAVMAKLIDTLASTIPDELKELRSLRTTFQRRRADILAYFDHPGTSNGPTEALNGRLEHLRGIALGFRNRSNYLIRSLLHAGGMDRLLQPYL</sequence>
<protein>
    <submittedName>
        <fullName evidence="2">Transposase</fullName>
    </submittedName>
</protein>